<evidence type="ECO:0000313" key="2">
    <source>
        <dbReference type="EMBL" id="TRY85865.1"/>
    </source>
</evidence>
<evidence type="ECO:0000256" key="1">
    <source>
        <dbReference type="SAM" id="MobiDB-lite"/>
    </source>
</evidence>
<feature type="compositionally biased region" description="Polar residues" evidence="1">
    <location>
        <begin position="625"/>
        <end position="639"/>
    </location>
</feature>
<feature type="non-terminal residue" evidence="2">
    <location>
        <position position="1"/>
    </location>
</feature>
<dbReference type="GO" id="GO:0036297">
    <property type="term" value="P:interstrand cross-link repair"/>
    <property type="evidence" value="ECO:0007669"/>
    <property type="project" value="InterPro"/>
</dbReference>
<gene>
    <name evidence="2" type="ORF">DNTS_011895</name>
</gene>
<comment type="caution">
    <text evidence="2">The sequence shown here is derived from an EMBL/GenBank/DDBJ whole genome shotgun (WGS) entry which is preliminary data.</text>
</comment>
<dbReference type="STRING" id="623744.A0A553Q7F7"/>
<dbReference type="InterPro" id="IPR035428">
    <property type="entry name" value="FANCF"/>
</dbReference>
<name>A0A553Q7F7_9TELE</name>
<evidence type="ECO:0000313" key="3">
    <source>
        <dbReference type="Proteomes" id="UP000316079"/>
    </source>
</evidence>
<dbReference type="Gene3D" id="1.25.40.490">
    <property type="match status" value="1"/>
</dbReference>
<sequence length="639" mass="72153">RKPRADRSNRGGSKGNTSPYLSREVLAELVLESLRQTTQEHSIIQSLHEAHKPRPGLRAVEAIPRHRDPDVDSMIHRFERKRRCIASFFRSARVSAVCRPSFFQDELTVKQELRRGLEIMRRDADAHRKYLRARLGGKLYFYHPFLIIKPMAQIRPGYSFCPERQPSHKRLSGPTSRSETPELGEVESWRIKPGHTVPQQSIQRSSGDGLKKARNIFISDPRDVWFTLSLEDLTVIVSPKQTLHRLPTRRDATERQNTSDEIKGPAPRMRISYQCGARLMEAVLKQLNNILELLAVSQTDRVRLWDRCTALRAFQWAEYCEQLHSRYHSSPPVRSALESGLSDANQRLQETFPSHSPVIFSELAQCQHKLLKNLLNNPSAPSFILEMFLDPKPASQESPVSQTALVTRKSAFSLLCRSLNRANCHGLATEPEARGSLLVELLSSLLTRSGNEDYGRTLLDSVMSDSAGKTGSFYDVIAAALLSGADESKLATQRFLLSWLQDHEARFGGFCSHLSPKLGAVLSQRSAEFKLAYWGVLKRWARRLVYDATESVWVTSEGVASFNALTDRLREFFISGAPLKEETEAELEALREEDGAFSVAGLSVWTDLILQLSMHQEEDEERLGSNPQTGSEPSVTPRN</sequence>
<feature type="region of interest" description="Disordered" evidence="1">
    <location>
        <begin position="246"/>
        <end position="265"/>
    </location>
</feature>
<dbReference type="Proteomes" id="UP000316079">
    <property type="component" value="Unassembled WGS sequence"/>
</dbReference>
<feature type="region of interest" description="Disordered" evidence="1">
    <location>
        <begin position="164"/>
        <end position="185"/>
    </location>
</feature>
<proteinExistence type="predicted"/>
<dbReference type="InterPro" id="IPR038505">
    <property type="entry name" value="FANCF_C_sf"/>
</dbReference>
<dbReference type="PANTHER" id="PTHR14449">
    <property type="entry name" value="FANCONI ANEMIA GROUP F PROTEIN FANCF"/>
    <property type="match status" value="1"/>
</dbReference>
<reference evidence="2 3" key="1">
    <citation type="journal article" date="2019" name="Sci. Data">
        <title>Hybrid genome assembly and annotation of Danionella translucida.</title>
        <authorList>
            <person name="Kadobianskyi M."/>
            <person name="Schulze L."/>
            <person name="Schuelke M."/>
            <person name="Judkewitz B."/>
        </authorList>
    </citation>
    <scope>NUCLEOTIDE SEQUENCE [LARGE SCALE GENOMIC DNA]</scope>
    <source>
        <strain evidence="2 3">Bolton</strain>
    </source>
</reference>
<dbReference type="GO" id="GO:0043240">
    <property type="term" value="C:Fanconi anaemia nuclear complex"/>
    <property type="evidence" value="ECO:0007669"/>
    <property type="project" value="InterPro"/>
</dbReference>
<feature type="region of interest" description="Disordered" evidence="1">
    <location>
        <begin position="616"/>
        <end position="639"/>
    </location>
</feature>
<keyword evidence="3" id="KW-1185">Reference proteome</keyword>
<protein>
    <submittedName>
        <fullName evidence="2">Uncharacterized protein</fullName>
    </submittedName>
</protein>
<dbReference type="PANTHER" id="PTHR14449:SF2">
    <property type="entry name" value="FANCONI ANEMIA GROUP F PROTEIN"/>
    <property type="match status" value="1"/>
</dbReference>
<dbReference type="EMBL" id="SRMA01026256">
    <property type="protein sequence ID" value="TRY85865.1"/>
    <property type="molecule type" value="Genomic_DNA"/>
</dbReference>
<dbReference type="Pfam" id="PF11107">
    <property type="entry name" value="FANCF"/>
    <property type="match status" value="1"/>
</dbReference>
<organism evidence="2 3">
    <name type="scientific">Danionella cerebrum</name>
    <dbReference type="NCBI Taxonomy" id="2873325"/>
    <lineage>
        <taxon>Eukaryota</taxon>
        <taxon>Metazoa</taxon>
        <taxon>Chordata</taxon>
        <taxon>Craniata</taxon>
        <taxon>Vertebrata</taxon>
        <taxon>Euteleostomi</taxon>
        <taxon>Actinopterygii</taxon>
        <taxon>Neopterygii</taxon>
        <taxon>Teleostei</taxon>
        <taxon>Ostariophysi</taxon>
        <taxon>Cypriniformes</taxon>
        <taxon>Danionidae</taxon>
        <taxon>Danioninae</taxon>
        <taxon>Danionella</taxon>
    </lineage>
</organism>
<feature type="compositionally biased region" description="Basic and acidic residues" evidence="1">
    <location>
        <begin position="248"/>
        <end position="263"/>
    </location>
</feature>
<accession>A0A553Q7F7</accession>
<dbReference type="OrthoDB" id="6429998at2759"/>
<dbReference type="AlphaFoldDB" id="A0A553Q7F7"/>